<feature type="chain" id="PRO_5016336593" description="LPP20 lipoprotein" evidence="1">
    <location>
        <begin position="26"/>
        <end position="344"/>
    </location>
</feature>
<dbReference type="Proteomes" id="UP000246964">
    <property type="component" value="Unassembled WGS sequence"/>
</dbReference>
<dbReference type="Gene3D" id="3.10.28.20">
    <property type="entry name" value="Acetamidase/Formamidase-like domains"/>
    <property type="match status" value="1"/>
</dbReference>
<evidence type="ECO:0000313" key="3">
    <source>
        <dbReference type="Proteomes" id="UP000246964"/>
    </source>
</evidence>
<reference evidence="2 3" key="1">
    <citation type="submission" date="2018-05" db="EMBL/GenBank/DDBJ databases">
        <title>Freshwater and sediment microbial communities from various areas in North America, analyzing microbe dynamics in response to fracking.</title>
        <authorList>
            <person name="Lamendella R."/>
        </authorList>
    </citation>
    <scope>NUCLEOTIDE SEQUENCE [LARGE SCALE GENOMIC DNA]</scope>
    <source>
        <strain evidence="2 3">125B1</strain>
    </source>
</reference>
<comment type="caution">
    <text evidence="2">The sequence shown here is derived from an EMBL/GenBank/DDBJ whole genome shotgun (WGS) entry which is preliminary data.</text>
</comment>
<name>A0A317Q8X0_9GAMM</name>
<gene>
    <name evidence="2" type="ORF">DET45_10828</name>
</gene>
<dbReference type="RefSeq" id="WP_110076057.1">
    <property type="nucleotide sequence ID" value="NZ_QGTT01000008.1"/>
</dbReference>
<keyword evidence="3" id="KW-1185">Reference proteome</keyword>
<proteinExistence type="predicted"/>
<keyword evidence="1" id="KW-0732">Signal</keyword>
<dbReference type="EMBL" id="QGTT01000008">
    <property type="protein sequence ID" value="PWW12196.1"/>
    <property type="molecule type" value="Genomic_DNA"/>
</dbReference>
<evidence type="ECO:0008006" key="4">
    <source>
        <dbReference type="Google" id="ProtNLM"/>
    </source>
</evidence>
<organism evidence="2 3">
    <name type="scientific">Pseudidiomarina maritima</name>
    <dbReference type="NCBI Taxonomy" id="519453"/>
    <lineage>
        <taxon>Bacteria</taxon>
        <taxon>Pseudomonadati</taxon>
        <taxon>Pseudomonadota</taxon>
        <taxon>Gammaproteobacteria</taxon>
        <taxon>Alteromonadales</taxon>
        <taxon>Idiomarinaceae</taxon>
        <taxon>Pseudidiomarina</taxon>
    </lineage>
</organism>
<dbReference type="AlphaFoldDB" id="A0A317Q8X0"/>
<evidence type="ECO:0000256" key="1">
    <source>
        <dbReference type="SAM" id="SignalP"/>
    </source>
</evidence>
<dbReference type="OrthoDB" id="6240888at2"/>
<sequence>MHTFWMHTGKMAMLLGLLLALPSAAAQQSAAQLATQSATQQPPTPTEADWPDWVFAPVSDYPTTHLYAVGFGVSKATARQHALAEISLQVSADVNTLQRSVLARKRSAGATEIQDDFSQVTLLEALGLQLEQVEEQQSTLLENADGSQVAVLLAVPKAAIVAGLHDRLRPLEALNFPFMDEASEQGRAQQLLWSLQYRQSIDDGLRLERAMAALGGGQPMARMHLEQLQREVQQVWQNMGVRVVANYELQPLVGALSTQLPAATDSVLWLRLTEQRKRGQKQGKFLEQRVVQVQLTSPTAPFTVYQQQQLRSIGEGASASAAEQAALRSMQQQLEQPLRAWLFL</sequence>
<protein>
    <recommendedName>
        <fullName evidence="4">LPP20 lipoprotein</fullName>
    </recommendedName>
</protein>
<feature type="signal peptide" evidence="1">
    <location>
        <begin position="1"/>
        <end position="25"/>
    </location>
</feature>
<evidence type="ECO:0000313" key="2">
    <source>
        <dbReference type="EMBL" id="PWW12196.1"/>
    </source>
</evidence>
<accession>A0A317Q8X0</accession>